<dbReference type="InterPro" id="IPR043205">
    <property type="entry name" value="CYB561/CYBRD1-like"/>
</dbReference>
<gene>
    <name evidence="13" type="ORF">CVLEPA_LOCUS11460</name>
</gene>
<feature type="transmembrane region" description="Helical" evidence="11">
    <location>
        <begin position="58"/>
        <end position="78"/>
    </location>
</feature>
<evidence type="ECO:0000256" key="3">
    <source>
        <dbReference type="ARBA" id="ARBA00022448"/>
    </source>
</evidence>
<feature type="transmembrane region" description="Helical" evidence="11">
    <location>
        <begin position="90"/>
        <end position="115"/>
    </location>
</feature>
<dbReference type="Gene3D" id="1.20.120.1770">
    <property type="match status" value="2"/>
</dbReference>
<keyword evidence="10 11" id="KW-0472">Membrane</keyword>
<comment type="cofactor">
    <cofactor evidence="1">
        <name>heme b</name>
        <dbReference type="ChEBI" id="CHEBI:60344"/>
    </cofactor>
</comment>
<dbReference type="Proteomes" id="UP001642483">
    <property type="component" value="Unassembled WGS sequence"/>
</dbReference>
<evidence type="ECO:0000259" key="12">
    <source>
        <dbReference type="PROSITE" id="PS50939"/>
    </source>
</evidence>
<feature type="domain" description="Cytochrome b561" evidence="12">
    <location>
        <begin position="1"/>
        <end position="193"/>
    </location>
</feature>
<feature type="transmembrane region" description="Helical" evidence="11">
    <location>
        <begin position="169"/>
        <end position="192"/>
    </location>
</feature>
<dbReference type="EMBL" id="CAWYQH010000079">
    <property type="protein sequence ID" value="CAK8681241.1"/>
    <property type="molecule type" value="Genomic_DNA"/>
</dbReference>
<evidence type="ECO:0000256" key="8">
    <source>
        <dbReference type="ARBA" id="ARBA00022989"/>
    </source>
</evidence>
<evidence type="ECO:0000256" key="2">
    <source>
        <dbReference type="ARBA" id="ARBA00004141"/>
    </source>
</evidence>
<proteinExistence type="predicted"/>
<keyword evidence="14" id="KW-1185">Reference proteome</keyword>
<comment type="caution">
    <text evidence="13">The sequence shown here is derived from an EMBL/GenBank/DDBJ whole genome shotgun (WGS) entry which is preliminary data.</text>
</comment>
<keyword evidence="7" id="KW-0249">Electron transport</keyword>
<comment type="subcellular location">
    <subcellularLocation>
        <location evidence="2">Membrane</location>
        <topology evidence="2">Multi-pass membrane protein</topology>
    </subcellularLocation>
</comment>
<sequence>MPGSNFLEDSDLRGFPWIVAISQVIGIVMLAMVIVWLKAYLGGFAWNGGLQEFNVHPLCMILGMIFLYAEGLVAVFTFHNDSHISNLYSLHSWCGIATISMFCAQFVLGFLIFLFPEANSDIKSTYLSLHQFFGGAILVLAAISTISGINEKLFFVYAKKPKSYSQLPGGAVFGNVLGIVVVIFVCFILFILQKTEWKRPKEEDLFFEPILSEGSDNE</sequence>
<reference evidence="13 14" key="1">
    <citation type="submission" date="2024-02" db="EMBL/GenBank/DDBJ databases">
        <authorList>
            <person name="Daric V."/>
            <person name="Darras S."/>
        </authorList>
    </citation>
    <scope>NUCLEOTIDE SEQUENCE [LARGE SCALE GENOMIC DNA]</scope>
</reference>
<evidence type="ECO:0000313" key="14">
    <source>
        <dbReference type="Proteomes" id="UP001642483"/>
    </source>
</evidence>
<evidence type="ECO:0000256" key="4">
    <source>
        <dbReference type="ARBA" id="ARBA00022617"/>
    </source>
</evidence>
<dbReference type="SMART" id="SM00665">
    <property type="entry name" value="B561"/>
    <property type="match status" value="1"/>
</dbReference>
<dbReference type="InterPro" id="IPR006593">
    <property type="entry name" value="Cyt_b561/ferric_Rdtase_TM"/>
</dbReference>
<evidence type="ECO:0000256" key="5">
    <source>
        <dbReference type="ARBA" id="ARBA00022692"/>
    </source>
</evidence>
<dbReference type="PROSITE" id="PS50939">
    <property type="entry name" value="CYTOCHROME_B561"/>
    <property type="match status" value="1"/>
</dbReference>
<evidence type="ECO:0000313" key="13">
    <source>
        <dbReference type="EMBL" id="CAK8681241.1"/>
    </source>
</evidence>
<keyword evidence="9" id="KW-0408">Iron</keyword>
<accession>A0ABP0FPG1</accession>
<keyword evidence="6" id="KW-0479">Metal-binding</keyword>
<feature type="transmembrane region" description="Helical" evidence="11">
    <location>
        <begin position="15"/>
        <end position="37"/>
    </location>
</feature>
<evidence type="ECO:0000256" key="6">
    <source>
        <dbReference type="ARBA" id="ARBA00022723"/>
    </source>
</evidence>
<dbReference type="PANTHER" id="PTHR10106">
    <property type="entry name" value="CYTOCHROME B561-RELATED"/>
    <property type="match status" value="1"/>
</dbReference>
<evidence type="ECO:0000256" key="10">
    <source>
        <dbReference type="ARBA" id="ARBA00023136"/>
    </source>
</evidence>
<dbReference type="PANTHER" id="PTHR10106:SF0">
    <property type="entry name" value="LD36721P"/>
    <property type="match status" value="1"/>
</dbReference>
<keyword evidence="3" id="KW-0813">Transport</keyword>
<organism evidence="13 14">
    <name type="scientific">Clavelina lepadiformis</name>
    <name type="common">Light-bulb sea squirt</name>
    <name type="synonym">Ascidia lepadiformis</name>
    <dbReference type="NCBI Taxonomy" id="159417"/>
    <lineage>
        <taxon>Eukaryota</taxon>
        <taxon>Metazoa</taxon>
        <taxon>Chordata</taxon>
        <taxon>Tunicata</taxon>
        <taxon>Ascidiacea</taxon>
        <taxon>Aplousobranchia</taxon>
        <taxon>Clavelinidae</taxon>
        <taxon>Clavelina</taxon>
    </lineage>
</organism>
<evidence type="ECO:0000256" key="7">
    <source>
        <dbReference type="ARBA" id="ARBA00022982"/>
    </source>
</evidence>
<feature type="transmembrane region" description="Helical" evidence="11">
    <location>
        <begin position="127"/>
        <end position="149"/>
    </location>
</feature>
<dbReference type="Pfam" id="PF03188">
    <property type="entry name" value="Cytochrom_B561"/>
    <property type="match status" value="1"/>
</dbReference>
<keyword evidence="8 11" id="KW-1133">Transmembrane helix</keyword>
<keyword evidence="4" id="KW-0349">Heme</keyword>
<evidence type="ECO:0000256" key="11">
    <source>
        <dbReference type="SAM" id="Phobius"/>
    </source>
</evidence>
<evidence type="ECO:0000256" key="9">
    <source>
        <dbReference type="ARBA" id="ARBA00023004"/>
    </source>
</evidence>
<protein>
    <recommendedName>
        <fullName evidence="12">Cytochrome b561 domain-containing protein</fullName>
    </recommendedName>
</protein>
<keyword evidence="5 11" id="KW-0812">Transmembrane</keyword>
<evidence type="ECO:0000256" key="1">
    <source>
        <dbReference type="ARBA" id="ARBA00001970"/>
    </source>
</evidence>
<name>A0ABP0FPG1_CLALP</name>